<evidence type="ECO:0000313" key="3">
    <source>
        <dbReference type="EMBL" id="CAD8849048.1"/>
    </source>
</evidence>
<name>A0A7S1ABS7_NOCSC</name>
<protein>
    <submittedName>
        <fullName evidence="3">Uncharacterized protein</fullName>
    </submittedName>
</protein>
<feature type="transmembrane region" description="Helical" evidence="2">
    <location>
        <begin position="138"/>
        <end position="158"/>
    </location>
</feature>
<keyword evidence="2" id="KW-0812">Transmembrane</keyword>
<evidence type="ECO:0000256" key="2">
    <source>
        <dbReference type="SAM" id="Phobius"/>
    </source>
</evidence>
<feature type="region of interest" description="Disordered" evidence="1">
    <location>
        <begin position="1"/>
        <end position="29"/>
    </location>
</feature>
<proteinExistence type="predicted"/>
<feature type="region of interest" description="Disordered" evidence="1">
    <location>
        <begin position="451"/>
        <end position="471"/>
    </location>
</feature>
<keyword evidence="2" id="KW-0472">Membrane</keyword>
<feature type="compositionally biased region" description="Polar residues" evidence="1">
    <location>
        <begin position="7"/>
        <end position="17"/>
    </location>
</feature>
<organism evidence="3">
    <name type="scientific">Noctiluca scintillans</name>
    <name type="common">Sea sparkle</name>
    <name type="synonym">Red tide dinoflagellate</name>
    <dbReference type="NCBI Taxonomy" id="2966"/>
    <lineage>
        <taxon>Eukaryota</taxon>
        <taxon>Sar</taxon>
        <taxon>Alveolata</taxon>
        <taxon>Dinophyceae</taxon>
        <taxon>Noctilucales</taxon>
        <taxon>Noctilucaceae</taxon>
        <taxon>Noctiluca</taxon>
    </lineage>
</organism>
<reference evidence="3" key="1">
    <citation type="submission" date="2021-01" db="EMBL/GenBank/DDBJ databases">
        <authorList>
            <person name="Corre E."/>
            <person name="Pelletier E."/>
            <person name="Niang G."/>
            <person name="Scheremetjew M."/>
            <person name="Finn R."/>
            <person name="Kale V."/>
            <person name="Holt S."/>
            <person name="Cochrane G."/>
            <person name="Meng A."/>
            <person name="Brown T."/>
            <person name="Cohen L."/>
        </authorList>
    </citation>
    <scope>NUCLEOTIDE SEQUENCE</scope>
</reference>
<evidence type="ECO:0000256" key="1">
    <source>
        <dbReference type="SAM" id="MobiDB-lite"/>
    </source>
</evidence>
<dbReference type="AlphaFoldDB" id="A0A7S1ABS7"/>
<gene>
    <name evidence="3" type="ORF">NSCI0253_LOCUS23398</name>
</gene>
<dbReference type="EMBL" id="HBFQ01033248">
    <property type="protein sequence ID" value="CAD8849048.1"/>
    <property type="molecule type" value="Transcribed_RNA"/>
</dbReference>
<accession>A0A7S1ABS7</accession>
<feature type="transmembrane region" description="Helical" evidence="2">
    <location>
        <begin position="223"/>
        <end position="243"/>
    </location>
</feature>
<sequence>MTREHTTSSSECLTPSVSPRDLGPLRPSLNPHVKYTRFQSSRESRCSSVAERIGLHREHVVEEVLRSANLSRSTGIPVEDHSSVDICDLHDYEIRISEIADVIYENTDVDQAIFLLHIHLEPDGGLEKVKELWHVSKLYWCLILFFFCAYNVVFLIMMNSAILRCFVGEVFIESEELVMESGFVWQGIRNGPSQQERYADELASVEMLDMYKMIDDHEMRWSVLRLASVVAIIEVVWLLVYVVRACIEFSRFSFTTSECRAYQHIFNLFQETLPRLSTFSAIKLAAHMHHVTLYDNYLDMLRTSSCHSFTGVLLLKLWFGVSRLSVAAMGVAAFLTKMLLIGFKFINPATGTVVRWAYVVSLLHQCMGCILFERLLQDRVFMFTFGGIDCVLQDDERALLFVFKSRLAAQIWQDFWNVGERLKAVCMLASLDHYDLQRLFVTEHAAPMGSRSTKRMDLSGLSRRNRRSERDETELCEIRLSDMP</sequence>
<keyword evidence="2" id="KW-1133">Transmembrane helix</keyword>